<keyword evidence="4 9" id="KW-0812">Transmembrane</keyword>
<feature type="transmembrane region" description="Helical" evidence="9">
    <location>
        <begin position="85"/>
        <end position="108"/>
    </location>
</feature>
<dbReference type="PANTHER" id="PTHR10778">
    <property type="entry name" value="SOLUTE CARRIER FAMILY 35 MEMBER B"/>
    <property type="match status" value="1"/>
</dbReference>
<dbReference type="Pfam" id="PF08449">
    <property type="entry name" value="UAA"/>
    <property type="match status" value="1"/>
</dbReference>
<evidence type="ECO:0000256" key="5">
    <source>
        <dbReference type="ARBA" id="ARBA00022824"/>
    </source>
</evidence>
<feature type="transmembrane region" description="Helical" evidence="9">
    <location>
        <begin position="144"/>
        <end position="165"/>
    </location>
</feature>
<organism evidence="10 11">
    <name type="scientific">Aplysia californica</name>
    <name type="common">California sea hare</name>
    <dbReference type="NCBI Taxonomy" id="6500"/>
    <lineage>
        <taxon>Eukaryota</taxon>
        <taxon>Metazoa</taxon>
        <taxon>Spiralia</taxon>
        <taxon>Lophotrochozoa</taxon>
        <taxon>Mollusca</taxon>
        <taxon>Gastropoda</taxon>
        <taxon>Heterobranchia</taxon>
        <taxon>Euthyneura</taxon>
        <taxon>Tectipleura</taxon>
        <taxon>Aplysiida</taxon>
        <taxon>Aplysioidea</taxon>
        <taxon>Aplysiidae</taxon>
        <taxon>Aplysia</taxon>
    </lineage>
</organism>
<feature type="transmembrane region" description="Helical" evidence="9">
    <location>
        <begin position="120"/>
        <end position="138"/>
    </location>
</feature>
<dbReference type="GeneID" id="101849489"/>
<keyword evidence="10" id="KW-1185">Reference proteome</keyword>
<feature type="transmembrane region" description="Helical" evidence="9">
    <location>
        <begin position="242"/>
        <end position="263"/>
    </location>
</feature>
<reference evidence="11" key="1">
    <citation type="submission" date="2025-08" db="UniProtKB">
        <authorList>
            <consortium name="RefSeq"/>
        </authorList>
    </citation>
    <scope>IDENTIFICATION</scope>
</reference>
<dbReference type="Proteomes" id="UP000694888">
    <property type="component" value="Unplaced"/>
</dbReference>
<comment type="similarity">
    <text evidence="2">Belongs to the nucleotide-sugar transporter family. SLC35B subfamily.</text>
</comment>
<dbReference type="SUPFAM" id="SSF103481">
    <property type="entry name" value="Multidrug resistance efflux transporter EmrE"/>
    <property type="match status" value="2"/>
</dbReference>
<comment type="subcellular location">
    <subcellularLocation>
        <location evidence="1">Endoplasmic reticulum membrane</location>
        <topology evidence="1">Multi-pass membrane protein</topology>
    </subcellularLocation>
</comment>
<evidence type="ECO:0000313" key="11">
    <source>
        <dbReference type="RefSeq" id="XP_012942758.1"/>
    </source>
</evidence>
<keyword evidence="3" id="KW-0813">Transport</keyword>
<gene>
    <name evidence="11" type="primary">LOC101849489</name>
</gene>
<feature type="transmembrane region" description="Helical" evidence="9">
    <location>
        <begin position="49"/>
        <end position="65"/>
    </location>
</feature>
<evidence type="ECO:0000313" key="10">
    <source>
        <dbReference type="Proteomes" id="UP000694888"/>
    </source>
</evidence>
<evidence type="ECO:0000256" key="7">
    <source>
        <dbReference type="ARBA" id="ARBA00023136"/>
    </source>
</evidence>
<dbReference type="PANTHER" id="PTHR10778:SF10">
    <property type="entry name" value="SOLUTE CARRIER FAMILY 35 MEMBER B1"/>
    <property type="match status" value="1"/>
</dbReference>
<feature type="transmembrane region" description="Helical" evidence="9">
    <location>
        <begin position="202"/>
        <end position="221"/>
    </location>
</feature>
<dbReference type="InterPro" id="IPR037185">
    <property type="entry name" value="EmrE-like"/>
</dbReference>
<protein>
    <submittedName>
        <fullName evidence="11">Solute carrier family 35 member B1</fullName>
    </submittedName>
</protein>
<evidence type="ECO:0000256" key="2">
    <source>
        <dbReference type="ARBA" id="ARBA00010694"/>
    </source>
</evidence>
<dbReference type="InterPro" id="IPR013657">
    <property type="entry name" value="SCL35B1-4/HUT1"/>
</dbReference>
<evidence type="ECO:0000256" key="8">
    <source>
        <dbReference type="SAM" id="MobiDB-lite"/>
    </source>
</evidence>
<evidence type="ECO:0000256" key="1">
    <source>
        <dbReference type="ARBA" id="ARBA00004477"/>
    </source>
</evidence>
<sequence>MEENKSGEGTDVEAAVSAHAEVAERKEAEKTSETAGQGIIMGEPSTKKLVVCAAGIFICYFYYGVLQEKITKGEYGEGEKQEKFHFTLCLVMVQCIINAAYAKIAMSFFPKERDSTNKGLYAACAFTYLGAMLASNHALQHVTYPTQVLGKSIKPIPVMILGVLFAAKRYPLAKYLCVLLIVMGVGLFMYKEKRSSPQPEDHHILGTGEVLLLVSLTLDGLTGASQDRMRSQYKTGANNMMFFVNLCSVIYLSIGVVITGELFEFVAFANRYPYVLFNMISFSLASAVGQMFIFITVTTFGPLTCSIVTTTRKFFTILGSVIIFQNPMSGRQWLGTSLVFVGLGLDSVYGKEKKKGR</sequence>
<name>A0ABM1A8B5_APLCA</name>
<feature type="region of interest" description="Disordered" evidence="8">
    <location>
        <begin position="1"/>
        <end position="35"/>
    </location>
</feature>
<keyword evidence="7 9" id="KW-0472">Membrane</keyword>
<keyword evidence="6 9" id="KW-1133">Transmembrane helix</keyword>
<feature type="transmembrane region" description="Helical" evidence="9">
    <location>
        <begin position="172"/>
        <end position="190"/>
    </location>
</feature>
<accession>A0ABM1A8B5</accession>
<evidence type="ECO:0000256" key="3">
    <source>
        <dbReference type="ARBA" id="ARBA00022448"/>
    </source>
</evidence>
<evidence type="ECO:0000256" key="4">
    <source>
        <dbReference type="ARBA" id="ARBA00022692"/>
    </source>
</evidence>
<evidence type="ECO:0000256" key="9">
    <source>
        <dbReference type="SAM" id="Phobius"/>
    </source>
</evidence>
<feature type="compositionally biased region" description="Basic and acidic residues" evidence="8">
    <location>
        <begin position="21"/>
        <end position="32"/>
    </location>
</feature>
<evidence type="ECO:0000256" key="6">
    <source>
        <dbReference type="ARBA" id="ARBA00022989"/>
    </source>
</evidence>
<proteinExistence type="inferred from homology"/>
<dbReference type="RefSeq" id="XP_012942758.1">
    <property type="nucleotide sequence ID" value="XM_013087304.2"/>
</dbReference>
<keyword evidence="5" id="KW-0256">Endoplasmic reticulum</keyword>